<evidence type="ECO:0000313" key="1">
    <source>
        <dbReference type="EMBL" id="ESA00665.1"/>
    </source>
</evidence>
<gene>
    <name evidence="1" type="ORF">GLOINDRAFT_8269</name>
</gene>
<protein>
    <submittedName>
        <fullName evidence="1">Uncharacterized protein</fullName>
    </submittedName>
</protein>
<dbReference type="HOGENOM" id="CLU_3069912_0_0_1"/>
<proteinExistence type="predicted"/>
<accession>U9SXR1</accession>
<dbReference type="EMBL" id="KI297038">
    <property type="protein sequence ID" value="ESA00665.1"/>
    <property type="molecule type" value="Genomic_DNA"/>
</dbReference>
<name>U9SXR1_RHIID</name>
<organism evidence="1">
    <name type="scientific">Rhizophagus irregularis (strain DAOM 181602 / DAOM 197198 / MUCL 43194)</name>
    <name type="common">Arbuscular mycorrhizal fungus</name>
    <name type="synonym">Glomus intraradices</name>
    <dbReference type="NCBI Taxonomy" id="747089"/>
    <lineage>
        <taxon>Eukaryota</taxon>
        <taxon>Fungi</taxon>
        <taxon>Fungi incertae sedis</taxon>
        <taxon>Mucoromycota</taxon>
        <taxon>Glomeromycotina</taxon>
        <taxon>Glomeromycetes</taxon>
        <taxon>Glomerales</taxon>
        <taxon>Glomeraceae</taxon>
        <taxon>Rhizophagus</taxon>
    </lineage>
</organism>
<reference evidence="1" key="1">
    <citation type="submission" date="2013-07" db="EMBL/GenBank/DDBJ databases">
        <title>The genome of an arbuscular mycorrhizal fungus provides insights into the evolution of the oldest plant symbiosis.</title>
        <authorList>
            <consortium name="DOE Joint Genome Institute"/>
            <person name="Tisserant E."/>
            <person name="Malbreil M."/>
            <person name="Kuo A."/>
            <person name="Kohler A."/>
            <person name="Symeonidi A."/>
            <person name="Balestrini R."/>
            <person name="Charron P."/>
            <person name="Duensing N."/>
            <person name="Frei-dit-Frey N."/>
            <person name="Gianinazzi-Pearson V."/>
            <person name="Gilbert B."/>
            <person name="Handa Y."/>
            <person name="Hijri M."/>
            <person name="Kaul R."/>
            <person name="Kawaguchi M."/>
            <person name="Krajinski F."/>
            <person name="Lammers P."/>
            <person name="Lapierre D."/>
            <person name="Masclaux F.G."/>
            <person name="Murat C."/>
            <person name="Morin E."/>
            <person name="Ndikumana S."/>
            <person name="Pagni M."/>
            <person name="Petitpierre D."/>
            <person name="Requena N."/>
            <person name="Rosikiewicz P."/>
            <person name="Riley R."/>
            <person name="Saito K."/>
            <person name="San Clemente H."/>
            <person name="Shapiro H."/>
            <person name="van Tuinen D."/>
            <person name="Becard G."/>
            <person name="Bonfante P."/>
            <person name="Paszkowski U."/>
            <person name="Shachar-Hill Y."/>
            <person name="Young J.P."/>
            <person name="Sanders I.R."/>
            <person name="Henrissat B."/>
            <person name="Rensing S.A."/>
            <person name="Grigoriev I.V."/>
            <person name="Corradi N."/>
            <person name="Roux C."/>
            <person name="Martin F."/>
        </authorList>
    </citation>
    <scope>NUCLEOTIDE SEQUENCE</scope>
    <source>
        <strain evidence="1">DAOM 197198</strain>
    </source>
</reference>
<sequence length="53" mass="6371">MLESYRFSISFYIDSWDDKSGSSLVLPPLCMEIRLLSDLLLDSRELRRKWILY</sequence>
<dbReference type="AlphaFoldDB" id="U9SXR1"/>